<organism evidence="1 2">
    <name type="scientific">Bosea eneae</name>
    <dbReference type="NCBI Taxonomy" id="151454"/>
    <lineage>
        <taxon>Bacteria</taxon>
        <taxon>Pseudomonadati</taxon>
        <taxon>Pseudomonadota</taxon>
        <taxon>Alphaproteobacteria</taxon>
        <taxon>Hyphomicrobiales</taxon>
        <taxon>Boseaceae</taxon>
        <taxon>Bosea</taxon>
    </lineage>
</organism>
<dbReference type="Proteomes" id="UP001596053">
    <property type="component" value="Unassembled WGS sequence"/>
</dbReference>
<protein>
    <submittedName>
        <fullName evidence="1">Hemin uptake protein HemP</fullName>
    </submittedName>
</protein>
<dbReference type="InterPro" id="IPR019600">
    <property type="entry name" value="Hemin_uptake_protein_HemP"/>
</dbReference>
<evidence type="ECO:0000313" key="1">
    <source>
        <dbReference type="EMBL" id="MFC5419514.1"/>
    </source>
</evidence>
<evidence type="ECO:0000313" key="2">
    <source>
        <dbReference type="Proteomes" id="UP001596053"/>
    </source>
</evidence>
<accession>A0ABW0IMR6</accession>
<dbReference type="EMBL" id="JBHSLW010000009">
    <property type="protein sequence ID" value="MFC5419514.1"/>
    <property type="molecule type" value="Genomic_DNA"/>
</dbReference>
<sequence length="68" mass="7270">MDIPTSPPSSEPMPAGDHGCCVAGRSGKIVKVVPSSAVFNGETEIGIEHHGEIYRLKITRRGKLILTK</sequence>
<reference evidence="2" key="1">
    <citation type="journal article" date="2019" name="Int. J. Syst. Evol. Microbiol.">
        <title>The Global Catalogue of Microorganisms (GCM) 10K type strain sequencing project: providing services to taxonomists for standard genome sequencing and annotation.</title>
        <authorList>
            <consortium name="The Broad Institute Genomics Platform"/>
            <consortium name="The Broad Institute Genome Sequencing Center for Infectious Disease"/>
            <person name="Wu L."/>
            <person name="Ma J."/>
        </authorList>
    </citation>
    <scope>NUCLEOTIDE SEQUENCE [LARGE SCALE GENOMIC DNA]</scope>
    <source>
        <strain evidence="2">NCAIM B.01391</strain>
    </source>
</reference>
<dbReference type="Pfam" id="PF10636">
    <property type="entry name" value="hemP"/>
    <property type="match status" value="1"/>
</dbReference>
<proteinExistence type="predicted"/>
<name>A0ABW0IMR6_9HYPH</name>
<dbReference type="Gene3D" id="2.10.70.10">
    <property type="entry name" value="Complement Module, domain 1"/>
    <property type="match status" value="1"/>
</dbReference>
<gene>
    <name evidence="1" type="primary">hemP</name>
    <name evidence="1" type="ORF">ACFPOB_08060</name>
</gene>
<keyword evidence="2" id="KW-1185">Reference proteome</keyword>
<comment type="caution">
    <text evidence="1">The sequence shown here is derived from an EMBL/GenBank/DDBJ whole genome shotgun (WGS) entry which is preliminary data.</text>
</comment>
<dbReference type="RefSeq" id="WP_377797306.1">
    <property type="nucleotide sequence ID" value="NZ_JBHSLW010000009.1"/>
</dbReference>